<name>A0A8J4XDR5_CLAMG</name>
<protein>
    <submittedName>
        <fullName evidence="1">Solute carrier family 12 member 7-like isoform X2</fullName>
    </submittedName>
</protein>
<feature type="non-terminal residue" evidence="1">
    <location>
        <position position="58"/>
    </location>
</feature>
<dbReference type="AlphaFoldDB" id="A0A8J4XDR5"/>
<accession>A0A8J4XDR5</accession>
<organism evidence="1 2">
    <name type="scientific">Clarias magur</name>
    <name type="common">Asian catfish</name>
    <name type="synonym">Macropteronotus magur</name>
    <dbReference type="NCBI Taxonomy" id="1594786"/>
    <lineage>
        <taxon>Eukaryota</taxon>
        <taxon>Metazoa</taxon>
        <taxon>Chordata</taxon>
        <taxon>Craniata</taxon>
        <taxon>Vertebrata</taxon>
        <taxon>Euteleostomi</taxon>
        <taxon>Actinopterygii</taxon>
        <taxon>Neopterygii</taxon>
        <taxon>Teleostei</taxon>
        <taxon>Ostariophysi</taxon>
        <taxon>Siluriformes</taxon>
        <taxon>Clariidae</taxon>
        <taxon>Clarias</taxon>
    </lineage>
</organism>
<evidence type="ECO:0000313" key="1">
    <source>
        <dbReference type="EMBL" id="KAF5899355.1"/>
    </source>
</evidence>
<gene>
    <name evidence="1" type="ORF">DAT39_010921</name>
</gene>
<dbReference type="Proteomes" id="UP000727407">
    <property type="component" value="Unassembled WGS sequence"/>
</dbReference>
<keyword evidence="2" id="KW-1185">Reference proteome</keyword>
<dbReference type="OrthoDB" id="8960962at2759"/>
<sequence>MTERFVVLPVDQGCEGEEQELNHHDNNQEILPVFGSEGDLDEPEAVPILQYSREPNRY</sequence>
<dbReference type="EMBL" id="QNUK01000170">
    <property type="protein sequence ID" value="KAF5899355.1"/>
    <property type="molecule type" value="Genomic_DNA"/>
</dbReference>
<reference evidence="1" key="1">
    <citation type="submission" date="2020-07" db="EMBL/GenBank/DDBJ databases">
        <title>Clarias magur genome sequencing, assembly and annotation.</title>
        <authorList>
            <person name="Kushwaha B."/>
            <person name="Kumar R."/>
            <person name="Das P."/>
            <person name="Joshi C.G."/>
            <person name="Kumar D."/>
            <person name="Nagpure N.S."/>
            <person name="Pandey M."/>
            <person name="Agarwal S."/>
            <person name="Srivastava S."/>
            <person name="Singh M."/>
            <person name="Sahoo L."/>
            <person name="Jayasankar P."/>
            <person name="Meher P.K."/>
            <person name="Koringa P.G."/>
            <person name="Iquebal M.A."/>
            <person name="Das S.P."/>
            <person name="Bit A."/>
            <person name="Patnaik S."/>
            <person name="Patel N."/>
            <person name="Shah T.M."/>
            <person name="Hinsu A."/>
            <person name="Jena J.K."/>
        </authorList>
    </citation>
    <scope>NUCLEOTIDE SEQUENCE</scope>
    <source>
        <strain evidence="1">CIFAMagur01</strain>
        <tissue evidence="1">Testis</tissue>
    </source>
</reference>
<evidence type="ECO:0000313" key="2">
    <source>
        <dbReference type="Proteomes" id="UP000727407"/>
    </source>
</evidence>
<comment type="caution">
    <text evidence="1">The sequence shown here is derived from an EMBL/GenBank/DDBJ whole genome shotgun (WGS) entry which is preliminary data.</text>
</comment>
<proteinExistence type="predicted"/>